<accession>A0A7M3SVC2</accession>
<organism evidence="2 3">
    <name type="scientific">Gordonia crocea</name>
    <dbReference type="NCBI Taxonomy" id="589162"/>
    <lineage>
        <taxon>Bacteria</taxon>
        <taxon>Bacillati</taxon>
        <taxon>Actinomycetota</taxon>
        <taxon>Actinomycetes</taxon>
        <taxon>Mycobacteriales</taxon>
        <taxon>Gordoniaceae</taxon>
        <taxon>Gordonia</taxon>
    </lineage>
</organism>
<gene>
    <name evidence="2" type="ORF">nbrc107697_06350</name>
</gene>
<evidence type="ECO:0008006" key="4">
    <source>
        <dbReference type="Google" id="ProtNLM"/>
    </source>
</evidence>
<comment type="caution">
    <text evidence="2">The sequence shown here is derived from an EMBL/GenBank/DDBJ whole genome shotgun (WGS) entry which is preliminary data.</text>
</comment>
<keyword evidence="3" id="KW-1185">Reference proteome</keyword>
<dbReference type="EMBL" id="BJOU01000001">
    <property type="protein sequence ID" value="GED96596.1"/>
    <property type="molecule type" value="Genomic_DNA"/>
</dbReference>
<sequence>MSQRHLVRALVVTAVGAGLAVSVVGCASDDGAQYQTQLSSIQAQQSAQEATVAAARGFTQDLGPVYALPPGPERAKWFEKSMSTACPGSETAKEYQKSKDTGWIDRLQHQPGTKTEVIGAFPDKNPGEVIVVARTLGLTPPPGQKYFAQVSRMTIGTNAGKPCVSKIVYL</sequence>
<feature type="chain" id="PRO_5029854573" description="Lipoprotein" evidence="1">
    <location>
        <begin position="28"/>
        <end position="170"/>
    </location>
</feature>
<name>A0A7M3SVC2_9ACTN</name>
<dbReference type="Proteomes" id="UP000444980">
    <property type="component" value="Unassembled WGS sequence"/>
</dbReference>
<dbReference type="PROSITE" id="PS51257">
    <property type="entry name" value="PROKAR_LIPOPROTEIN"/>
    <property type="match status" value="1"/>
</dbReference>
<feature type="signal peptide" evidence="1">
    <location>
        <begin position="1"/>
        <end position="27"/>
    </location>
</feature>
<keyword evidence="1" id="KW-0732">Signal</keyword>
<reference evidence="3" key="1">
    <citation type="submission" date="2019-06" db="EMBL/GenBank/DDBJ databases">
        <title>Gordonia isolated from sludge of a wastewater treatment plant.</title>
        <authorList>
            <person name="Tamura T."/>
            <person name="Aoyama K."/>
            <person name="Kang Y."/>
            <person name="Saito S."/>
            <person name="Akiyama N."/>
            <person name="Yazawa K."/>
            <person name="Gonoi T."/>
            <person name="Mikami Y."/>
        </authorList>
    </citation>
    <scope>NUCLEOTIDE SEQUENCE [LARGE SCALE GENOMIC DNA]</scope>
    <source>
        <strain evidence="3">NBRC 107697</strain>
    </source>
</reference>
<evidence type="ECO:0000313" key="3">
    <source>
        <dbReference type="Proteomes" id="UP000444980"/>
    </source>
</evidence>
<evidence type="ECO:0000313" key="2">
    <source>
        <dbReference type="EMBL" id="GED96596.1"/>
    </source>
</evidence>
<proteinExistence type="predicted"/>
<protein>
    <recommendedName>
        <fullName evidence="4">Lipoprotein</fullName>
    </recommendedName>
</protein>
<dbReference type="AlphaFoldDB" id="A0A7M3SVC2"/>
<evidence type="ECO:0000256" key="1">
    <source>
        <dbReference type="SAM" id="SignalP"/>
    </source>
</evidence>